<dbReference type="InterPro" id="IPR017871">
    <property type="entry name" value="ABC_transporter-like_CS"/>
</dbReference>
<evidence type="ECO:0000256" key="1">
    <source>
        <dbReference type="ARBA" id="ARBA00022741"/>
    </source>
</evidence>
<keyword evidence="1" id="KW-0547">Nucleotide-binding</keyword>
<dbReference type="GO" id="GO:0016887">
    <property type="term" value="F:ATP hydrolysis activity"/>
    <property type="evidence" value="ECO:0007669"/>
    <property type="project" value="InterPro"/>
</dbReference>
<sequence length="512" mass="57709">MSIVQVTHLTHMYGDRVTFQNVSFRLLKGEHAGLVGANGAGKSTFLRLLTGSLLPDHGKIEWLANVRPGFLEQHTDLSAGTTVIQYLEKAFQHLFEIEREMNLLTEHMADAGDSLDGMLKRYGELQTELERSGFYHIGAKIEDAAQGLGLTEIGLDKDVTALSGGQRTKVLLAKLLLEEPHVLLLDEPTNYLDAEHIDWLAAYLKNYEHAFLVISHDEHFLDEITNVTFHVEHQTIKRYSGGYRFFLKEYAQIRSQAKAAYEKQSRQIEKLEAFIDRNRVRKAKQAKSREKALNKIKRIEKPEDRPAPRFEFQTGRNPAMTVLETKQLEVGYSAPLFMPLSLTVKRGDKIAIIGENGIGKSTLIKTLLGDLKPLSGTVTAGQHMKAAYFKQETMASCSTPLEKVRTQFPDLTEKDIRQKLAAAGLTGAHIRQPLSTLSGGERAKVRLAELMLTKSNLLILDEPTNHLDISAKETLKQGLQNYKGTVLLVSHDPSFYQNWVSHIWQIQDWTRT</sequence>
<dbReference type="Proteomes" id="UP000187367">
    <property type="component" value="Unassembled WGS sequence"/>
</dbReference>
<dbReference type="FunFam" id="3.40.50.300:FF:000011">
    <property type="entry name" value="Putative ABC transporter ATP-binding component"/>
    <property type="match status" value="1"/>
</dbReference>
<dbReference type="PROSITE" id="PS50893">
    <property type="entry name" value="ABC_TRANSPORTER_2"/>
    <property type="match status" value="2"/>
</dbReference>
<name>A0A1R1QQX5_9BACI</name>
<dbReference type="GO" id="GO:0005524">
    <property type="term" value="F:ATP binding"/>
    <property type="evidence" value="ECO:0007669"/>
    <property type="project" value="UniProtKB-KW"/>
</dbReference>
<comment type="caution">
    <text evidence="4">The sequence shown here is derived from an EMBL/GenBank/DDBJ whole genome shotgun (WGS) entry which is preliminary data.</text>
</comment>
<evidence type="ECO:0000256" key="2">
    <source>
        <dbReference type="ARBA" id="ARBA00022840"/>
    </source>
</evidence>
<dbReference type="InterPro" id="IPR003439">
    <property type="entry name" value="ABC_transporter-like_ATP-bd"/>
</dbReference>
<dbReference type="PROSITE" id="PS00211">
    <property type="entry name" value="ABC_TRANSPORTER_1"/>
    <property type="match status" value="2"/>
</dbReference>
<keyword evidence="2 4" id="KW-0067">ATP-binding</keyword>
<organism evidence="4 5">
    <name type="scientific">Bacillus swezeyi</name>
    <dbReference type="NCBI Taxonomy" id="1925020"/>
    <lineage>
        <taxon>Bacteria</taxon>
        <taxon>Bacillati</taxon>
        <taxon>Bacillota</taxon>
        <taxon>Bacilli</taxon>
        <taxon>Bacillales</taxon>
        <taxon>Bacillaceae</taxon>
        <taxon>Bacillus</taxon>
    </lineage>
</organism>
<feature type="domain" description="ABC transporter" evidence="3">
    <location>
        <begin position="4"/>
        <end position="275"/>
    </location>
</feature>
<keyword evidence="5" id="KW-1185">Reference proteome</keyword>
<dbReference type="SMART" id="SM00382">
    <property type="entry name" value="AAA"/>
    <property type="match status" value="2"/>
</dbReference>
<reference evidence="4 5" key="1">
    <citation type="submission" date="2017-01" db="EMBL/GenBank/DDBJ databases">
        <title>Bacillus phylogenomics.</title>
        <authorList>
            <person name="Dunlap C."/>
        </authorList>
    </citation>
    <scope>NUCLEOTIDE SEQUENCE [LARGE SCALE GENOMIC DNA]</scope>
    <source>
        <strain evidence="4 5">NRRL B-41282</strain>
    </source>
</reference>
<dbReference type="Pfam" id="PF12848">
    <property type="entry name" value="ABC_tran_Xtn"/>
    <property type="match status" value="1"/>
</dbReference>
<evidence type="ECO:0000313" key="4">
    <source>
        <dbReference type="EMBL" id="OMI07076.1"/>
    </source>
</evidence>
<dbReference type="PANTHER" id="PTHR42855">
    <property type="entry name" value="ABC TRANSPORTER ATP-BINDING SUBUNIT"/>
    <property type="match status" value="1"/>
</dbReference>
<dbReference type="SUPFAM" id="SSF52540">
    <property type="entry name" value="P-loop containing nucleoside triphosphate hydrolases"/>
    <property type="match status" value="2"/>
</dbReference>
<dbReference type="InterPro" id="IPR003593">
    <property type="entry name" value="AAA+_ATPase"/>
</dbReference>
<feature type="domain" description="ABC transporter" evidence="3">
    <location>
        <begin position="320"/>
        <end position="512"/>
    </location>
</feature>
<dbReference type="CDD" id="cd03221">
    <property type="entry name" value="ABCF_EF-3"/>
    <property type="match status" value="2"/>
</dbReference>
<dbReference type="RefSeq" id="WP_076759984.1">
    <property type="nucleotide sequence ID" value="NZ_JARMMK010000003.1"/>
</dbReference>
<protein>
    <submittedName>
        <fullName evidence="4">ABC transporter ATP-binding protein</fullName>
    </submittedName>
</protein>
<dbReference type="EMBL" id="MTJL01000011">
    <property type="protein sequence ID" value="OMI07076.1"/>
    <property type="molecule type" value="Genomic_DNA"/>
</dbReference>
<dbReference type="AlphaFoldDB" id="A0A1R1QQX5"/>
<dbReference type="InterPro" id="IPR032781">
    <property type="entry name" value="ABC_tran_Xtn"/>
</dbReference>
<evidence type="ECO:0000313" key="5">
    <source>
        <dbReference type="Proteomes" id="UP000187367"/>
    </source>
</evidence>
<dbReference type="Gene3D" id="3.40.50.300">
    <property type="entry name" value="P-loop containing nucleotide triphosphate hydrolases"/>
    <property type="match status" value="2"/>
</dbReference>
<dbReference type="OrthoDB" id="9760950at2"/>
<proteinExistence type="predicted"/>
<dbReference type="InterPro" id="IPR027417">
    <property type="entry name" value="P-loop_NTPase"/>
</dbReference>
<dbReference type="InterPro" id="IPR051309">
    <property type="entry name" value="ABCF_ATPase"/>
</dbReference>
<gene>
    <name evidence="4" type="ORF">BW143_07755</name>
</gene>
<accession>A0A1R1QQX5</accession>
<dbReference type="PANTHER" id="PTHR42855:SF2">
    <property type="entry name" value="DRUG RESISTANCE ABC TRANSPORTER,ATP-BINDING PROTEIN"/>
    <property type="match status" value="1"/>
</dbReference>
<accession>A0A1R1S1X6</accession>
<evidence type="ECO:0000259" key="3">
    <source>
        <dbReference type="PROSITE" id="PS50893"/>
    </source>
</evidence>
<dbReference type="Pfam" id="PF00005">
    <property type="entry name" value="ABC_tran"/>
    <property type="match status" value="2"/>
</dbReference>